<dbReference type="AlphaFoldDB" id="A0A8S2RVN3"/>
<dbReference type="EMBL" id="CAJOBC010052644">
    <property type="protein sequence ID" value="CAF4182861.1"/>
    <property type="molecule type" value="Genomic_DNA"/>
</dbReference>
<evidence type="ECO:0000313" key="1">
    <source>
        <dbReference type="EMBL" id="CAF4182861.1"/>
    </source>
</evidence>
<evidence type="ECO:0000313" key="2">
    <source>
        <dbReference type="Proteomes" id="UP000681722"/>
    </source>
</evidence>
<organism evidence="1 2">
    <name type="scientific">Didymodactylos carnosus</name>
    <dbReference type="NCBI Taxonomy" id="1234261"/>
    <lineage>
        <taxon>Eukaryota</taxon>
        <taxon>Metazoa</taxon>
        <taxon>Spiralia</taxon>
        <taxon>Gnathifera</taxon>
        <taxon>Rotifera</taxon>
        <taxon>Eurotatoria</taxon>
        <taxon>Bdelloidea</taxon>
        <taxon>Philodinida</taxon>
        <taxon>Philodinidae</taxon>
        <taxon>Didymodactylos</taxon>
    </lineage>
</organism>
<accession>A0A8S2RVN3</accession>
<dbReference type="Proteomes" id="UP000681722">
    <property type="component" value="Unassembled WGS sequence"/>
</dbReference>
<feature type="non-terminal residue" evidence="1">
    <location>
        <position position="18"/>
    </location>
</feature>
<name>A0A8S2RVN3_9BILA</name>
<sequence length="18" mass="2066">MPTVIRGYDRTKMRTALG</sequence>
<gene>
    <name evidence="1" type="ORF">SRO942_LOCUS30500</name>
</gene>
<comment type="caution">
    <text evidence="1">The sequence shown here is derived from an EMBL/GenBank/DDBJ whole genome shotgun (WGS) entry which is preliminary data.</text>
</comment>
<reference evidence="1" key="1">
    <citation type="submission" date="2021-02" db="EMBL/GenBank/DDBJ databases">
        <authorList>
            <person name="Nowell W R."/>
        </authorList>
    </citation>
    <scope>NUCLEOTIDE SEQUENCE</scope>
</reference>
<protein>
    <submittedName>
        <fullName evidence="1">Uncharacterized protein</fullName>
    </submittedName>
</protein>
<proteinExistence type="predicted"/>